<gene>
    <name evidence="2" type="ORF">MERR_LOCUS1667</name>
</gene>
<protein>
    <recommendedName>
        <fullName evidence="4">Reverse transcriptase Ty1/copia-type domain-containing protein</fullName>
    </recommendedName>
</protein>
<dbReference type="OrthoDB" id="2551793at2759"/>
<reference evidence="2" key="1">
    <citation type="submission" date="2020-01" db="EMBL/GenBank/DDBJ databases">
        <authorList>
            <person name="Mishra B."/>
        </authorList>
    </citation>
    <scope>NUCLEOTIDE SEQUENCE [LARGE SCALE GENOMIC DNA]</scope>
</reference>
<keyword evidence="3" id="KW-1185">Reference proteome</keyword>
<dbReference type="Proteomes" id="UP000467841">
    <property type="component" value="Unassembled WGS sequence"/>
</dbReference>
<feature type="region of interest" description="Disordered" evidence="1">
    <location>
        <begin position="347"/>
        <end position="391"/>
    </location>
</feature>
<dbReference type="EMBL" id="CACVBM020000111">
    <property type="protein sequence ID" value="CAA7014433.1"/>
    <property type="molecule type" value="Genomic_DNA"/>
</dbReference>
<comment type="caution">
    <text evidence="2">The sequence shown here is derived from an EMBL/GenBank/DDBJ whole genome shotgun (WGS) entry which is preliminary data.</text>
</comment>
<evidence type="ECO:0000313" key="3">
    <source>
        <dbReference type="Proteomes" id="UP000467841"/>
    </source>
</evidence>
<evidence type="ECO:0000256" key="1">
    <source>
        <dbReference type="SAM" id="MobiDB-lite"/>
    </source>
</evidence>
<proteinExistence type="predicted"/>
<dbReference type="PANTHER" id="PTHR11439:SF480">
    <property type="entry name" value="REVERSE TRANSCRIPTASE TY1_COPIA-TYPE DOMAIN-CONTAINING PROTEIN"/>
    <property type="match status" value="1"/>
</dbReference>
<evidence type="ECO:0000313" key="2">
    <source>
        <dbReference type="EMBL" id="CAA7014433.1"/>
    </source>
</evidence>
<dbReference type="AlphaFoldDB" id="A0A6D2HJM3"/>
<dbReference type="PANTHER" id="PTHR11439">
    <property type="entry name" value="GAG-POL-RELATED RETROTRANSPOSON"/>
    <property type="match status" value="1"/>
</dbReference>
<feature type="region of interest" description="Disordered" evidence="1">
    <location>
        <begin position="301"/>
        <end position="325"/>
    </location>
</feature>
<dbReference type="CDD" id="cd09272">
    <property type="entry name" value="RNase_HI_RT_Ty1"/>
    <property type="match status" value="1"/>
</dbReference>
<sequence>MEAGQKLSKSLDEKDIDATCYMKNVGCFRYLLHTSLDLAYSICVLSRYMQSPKEAHGVAMKQCLKYLRGTTSFALSFERSPTRVPRLVGYSHSSHSVDPDNGKRTMGHVFYFGGSPISWCSQKQETVAHLSCEAEFMAGTEAARQAIWLQDLVREVVGSPCEKNTIRIDNQSAIALTKNPVFHGRSKHIHTRSKGALWSKTEDLDFKPVQCTASTLGGAKKIYSMDFIKTSSLRALSELTFQRNWIGIIWMSRKGVMIKIAKTGPDGSIENRPTVRNGRPRNIIRGRPTSALIRPAEHGRATYRPGKHRPAVGQTNHGRSRARPYRANREACLAAVRHNSCTAADRTVRPGRPSHVRPNPSTNIIRPPTRRTNTKTLGHDRPTVPIATTTR</sequence>
<evidence type="ECO:0008006" key="4">
    <source>
        <dbReference type="Google" id="ProtNLM"/>
    </source>
</evidence>
<name>A0A6D2HJM3_9BRAS</name>
<accession>A0A6D2HJM3</accession>
<organism evidence="2 3">
    <name type="scientific">Microthlaspi erraticum</name>
    <dbReference type="NCBI Taxonomy" id="1685480"/>
    <lineage>
        <taxon>Eukaryota</taxon>
        <taxon>Viridiplantae</taxon>
        <taxon>Streptophyta</taxon>
        <taxon>Embryophyta</taxon>
        <taxon>Tracheophyta</taxon>
        <taxon>Spermatophyta</taxon>
        <taxon>Magnoliopsida</taxon>
        <taxon>eudicotyledons</taxon>
        <taxon>Gunneridae</taxon>
        <taxon>Pentapetalae</taxon>
        <taxon>rosids</taxon>
        <taxon>malvids</taxon>
        <taxon>Brassicales</taxon>
        <taxon>Brassicaceae</taxon>
        <taxon>Coluteocarpeae</taxon>
        <taxon>Microthlaspi</taxon>
    </lineage>
</organism>